<evidence type="ECO:0000256" key="1">
    <source>
        <dbReference type="SAM" id="Phobius"/>
    </source>
</evidence>
<comment type="caution">
    <text evidence="3">The sequence shown here is derived from an EMBL/GenBank/DDBJ whole genome shotgun (WGS) entry which is preliminary data.</text>
</comment>
<keyword evidence="1" id="KW-1133">Transmembrane helix</keyword>
<feature type="signal peptide" evidence="2">
    <location>
        <begin position="1"/>
        <end position="23"/>
    </location>
</feature>
<evidence type="ECO:0000256" key="2">
    <source>
        <dbReference type="SAM" id="SignalP"/>
    </source>
</evidence>
<dbReference type="EMBL" id="QZWG01000005">
    <property type="protein sequence ID" value="RZC12881.1"/>
    <property type="molecule type" value="Genomic_DNA"/>
</dbReference>
<reference evidence="3 4" key="1">
    <citation type="submission" date="2018-09" db="EMBL/GenBank/DDBJ databases">
        <title>A high-quality reference genome of wild soybean provides a powerful tool to mine soybean genomes.</title>
        <authorList>
            <person name="Xie M."/>
            <person name="Chung C.Y.L."/>
            <person name="Li M.-W."/>
            <person name="Wong F.-L."/>
            <person name="Chan T.-F."/>
            <person name="Lam H.-M."/>
        </authorList>
    </citation>
    <scope>NUCLEOTIDE SEQUENCE [LARGE SCALE GENOMIC DNA]</scope>
    <source>
        <strain evidence="4">cv. W05</strain>
        <tissue evidence="3">Hypocotyl of etiolated seedlings</tissue>
    </source>
</reference>
<name>A0A445KQC1_GLYSO</name>
<dbReference type="PROSITE" id="PS51257">
    <property type="entry name" value="PROKAR_LIPOPROTEIN"/>
    <property type="match status" value="1"/>
</dbReference>
<dbReference type="AlphaFoldDB" id="A0A445KQC1"/>
<keyword evidence="4" id="KW-1185">Reference proteome</keyword>
<keyword evidence="2" id="KW-0732">Signal</keyword>
<gene>
    <name evidence="3" type="ORF">D0Y65_012573</name>
</gene>
<organism evidence="3 4">
    <name type="scientific">Glycine soja</name>
    <name type="common">Wild soybean</name>
    <dbReference type="NCBI Taxonomy" id="3848"/>
    <lineage>
        <taxon>Eukaryota</taxon>
        <taxon>Viridiplantae</taxon>
        <taxon>Streptophyta</taxon>
        <taxon>Embryophyta</taxon>
        <taxon>Tracheophyta</taxon>
        <taxon>Spermatophyta</taxon>
        <taxon>Magnoliopsida</taxon>
        <taxon>eudicotyledons</taxon>
        <taxon>Gunneridae</taxon>
        <taxon>Pentapetalae</taxon>
        <taxon>rosids</taxon>
        <taxon>fabids</taxon>
        <taxon>Fabales</taxon>
        <taxon>Fabaceae</taxon>
        <taxon>Papilionoideae</taxon>
        <taxon>50 kb inversion clade</taxon>
        <taxon>NPAAA clade</taxon>
        <taxon>indigoferoid/millettioid clade</taxon>
        <taxon>Phaseoleae</taxon>
        <taxon>Glycine</taxon>
        <taxon>Glycine subgen. Soja</taxon>
    </lineage>
</organism>
<evidence type="ECO:0000313" key="3">
    <source>
        <dbReference type="EMBL" id="RZC12881.1"/>
    </source>
</evidence>
<keyword evidence="1" id="KW-0472">Membrane</keyword>
<keyword evidence="1" id="KW-0812">Transmembrane</keyword>
<accession>A0A445KQC1</accession>
<feature type="chain" id="PRO_5019279724" description="Anther-specific protein BCP1" evidence="2">
    <location>
        <begin position="24"/>
        <end position="111"/>
    </location>
</feature>
<evidence type="ECO:0008006" key="5">
    <source>
        <dbReference type="Google" id="ProtNLM"/>
    </source>
</evidence>
<protein>
    <recommendedName>
        <fullName evidence="5">Anther-specific protein BCP1</fullName>
    </recommendedName>
</protein>
<proteinExistence type="predicted"/>
<feature type="transmembrane region" description="Helical" evidence="1">
    <location>
        <begin position="91"/>
        <end position="110"/>
    </location>
</feature>
<dbReference type="Proteomes" id="UP000289340">
    <property type="component" value="Chromosome 5"/>
</dbReference>
<sequence length="111" mass="10669">MARARRVVVLAVVMFAIIGLACAKNPAPAPEASADDYEDDDYSIGALTAASGAASSPNSVVAAPIGGPVPPGAFDNAKGGSPSSAAASSSLGHFSAVAGAASAALAGLFYF</sequence>
<evidence type="ECO:0000313" key="4">
    <source>
        <dbReference type="Proteomes" id="UP000289340"/>
    </source>
</evidence>